<keyword evidence="1" id="KW-1133">Transmembrane helix</keyword>
<proteinExistence type="predicted"/>
<evidence type="ECO:0000256" key="1">
    <source>
        <dbReference type="SAM" id="Phobius"/>
    </source>
</evidence>
<keyword evidence="3" id="KW-1185">Reference proteome</keyword>
<evidence type="ECO:0000313" key="3">
    <source>
        <dbReference type="Proteomes" id="UP001275932"/>
    </source>
</evidence>
<organism evidence="2 3">
    <name type="scientific">Intestinicryptomonas porci</name>
    <dbReference type="NCBI Taxonomy" id="2926320"/>
    <lineage>
        <taxon>Bacteria</taxon>
        <taxon>Pseudomonadati</taxon>
        <taxon>Verrucomicrobiota</taxon>
        <taxon>Opitutia</taxon>
        <taxon>Opitutales</taxon>
        <taxon>Intestinicryptomonaceae</taxon>
        <taxon>Intestinicryptomonas</taxon>
    </lineage>
</organism>
<reference evidence="2 3" key="1">
    <citation type="submission" date="2022-03" db="EMBL/GenBank/DDBJ databases">
        <title>Novel taxa within the pig intestine.</title>
        <authorList>
            <person name="Wylensek D."/>
            <person name="Bishof K."/>
            <person name="Afrizal A."/>
            <person name="Clavel T."/>
        </authorList>
    </citation>
    <scope>NUCLEOTIDE SEQUENCE [LARGE SCALE GENOMIC DNA]</scope>
    <source>
        <strain evidence="2 3">CLA-KB-P66</strain>
    </source>
</reference>
<accession>A0ABU4WHH1</accession>
<dbReference type="RefSeq" id="WP_370396944.1">
    <property type="nucleotide sequence ID" value="NZ_JALBUT010000004.1"/>
</dbReference>
<feature type="transmembrane region" description="Helical" evidence="1">
    <location>
        <begin position="79"/>
        <end position="105"/>
    </location>
</feature>
<name>A0ABU4WHH1_9BACT</name>
<keyword evidence="1" id="KW-0812">Transmembrane</keyword>
<keyword evidence="1" id="KW-0472">Membrane</keyword>
<feature type="transmembrane region" description="Helical" evidence="1">
    <location>
        <begin position="125"/>
        <end position="142"/>
    </location>
</feature>
<evidence type="ECO:0008006" key="4">
    <source>
        <dbReference type="Google" id="ProtNLM"/>
    </source>
</evidence>
<dbReference type="EMBL" id="JALBUT010000004">
    <property type="protein sequence ID" value="MDX8415496.1"/>
    <property type="molecule type" value="Genomic_DNA"/>
</dbReference>
<evidence type="ECO:0000313" key="2">
    <source>
        <dbReference type="EMBL" id="MDX8415496.1"/>
    </source>
</evidence>
<feature type="transmembrane region" description="Helical" evidence="1">
    <location>
        <begin position="47"/>
        <end position="67"/>
    </location>
</feature>
<comment type="caution">
    <text evidence="2">The sequence shown here is derived from an EMBL/GenBank/DDBJ whole genome shotgun (WGS) entry which is preliminary data.</text>
</comment>
<dbReference type="Proteomes" id="UP001275932">
    <property type="component" value="Unassembled WGS sequence"/>
</dbReference>
<feature type="transmembrane region" description="Helical" evidence="1">
    <location>
        <begin position="7"/>
        <end position="27"/>
    </location>
</feature>
<protein>
    <recommendedName>
        <fullName evidence="4">DUF4149 domain-containing protein</fullName>
    </recommendedName>
</protein>
<gene>
    <name evidence="2" type="ORF">MOX91_04780</name>
</gene>
<sequence length="151" mass="17117">MKYLKHHFICAIFSAVITTAIILFELFFLSSAENFSTENLSQNKNFYITLVCTYLLVFFLNYALSLICTEIAGKFIKNWILVFCAGFAVYFALLSVIIYASIIIGEPSASINFADLFMARLKTDIILSLQNFTIAFAFIRLANKKISQSRS</sequence>